<evidence type="ECO:0000256" key="2">
    <source>
        <dbReference type="RuleBase" id="RU000363"/>
    </source>
</evidence>
<comment type="caution">
    <text evidence="3">The sequence shown here is derived from an EMBL/GenBank/DDBJ whole genome shotgun (WGS) entry which is preliminary data.</text>
</comment>
<sequence length="289" mass="31188">MASSSSLAGKTALITGGTSGIGLITARELARQGASVVLVGRDTEKAARARADIQAAVGIESSVQVKCYDLSLIRNVQALAEEMQQEHSKLDILVNNAGIMPGVLHITEEGHELSWATNHLAPYALTNLLLPLLDAAGKARVVTVSSIAHWVGEIEPDRETRNSPDKYSWLTAYADSKLANILFTRELAYRLDLTGITANCLHPGMVDTGLIRTDTSSVMKALWWAARPLMISPEQGAQTTLYLATSPDVASVSGRYFSNRRPARCSGRAESRTEASRLWNISAEETGIE</sequence>
<dbReference type="PANTHER" id="PTHR43157:SF66">
    <property type="entry name" value="WW DOMAIN-CONTAINING OXIDOREDUCTASE-LIKE PROTEIN"/>
    <property type="match status" value="1"/>
</dbReference>
<keyword evidence="4" id="KW-1185">Reference proteome</keyword>
<keyword evidence="1" id="KW-0560">Oxidoreductase</keyword>
<dbReference type="RefSeq" id="WP_135531120.1">
    <property type="nucleotide sequence ID" value="NZ_SRKZ01000004.1"/>
</dbReference>
<dbReference type="SUPFAM" id="SSF51735">
    <property type="entry name" value="NAD(P)-binding Rossmann-fold domains"/>
    <property type="match status" value="1"/>
</dbReference>
<comment type="similarity">
    <text evidence="2">Belongs to the short-chain dehydrogenases/reductases (SDR) family.</text>
</comment>
<organism evidence="3 4">
    <name type="scientific">Hymenobacter wooponensis</name>
    <dbReference type="NCBI Taxonomy" id="1525360"/>
    <lineage>
        <taxon>Bacteria</taxon>
        <taxon>Pseudomonadati</taxon>
        <taxon>Bacteroidota</taxon>
        <taxon>Cytophagia</taxon>
        <taxon>Cytophagales</taxon>
        <taxon>Hymenobacteraceae</taxon>
        <taxon>Hymenobacter</taxon>
    </lineage>
</organism>
<dbReference type="InterPro" id="IPR036291">
    <property type="entry name" value="NAD(P)-bd_dom_sf"/>
</dbReference>
<proteinExistence type="inferred from homology"/>
<dbReference type="EMBL" id="SRKZ01000004">
    <property type="protein sequence ID" value="TGD79372.1"/>
    <property type="molecule type" value="Genomic_DNA"/>
</dbReference>
<name>A0A4Z0MHT5_9BACT</name>
<reference evidence="3 4" key="1">
    <citation type="submission" date="2019-04" db="EMBL/GenBank/DDBJ databases">
        <authorList>
            <person name="Feng G."/>
            <person name="Zhang J."/>
            <person name="Zhu H."/>
        </authorList>
    </citation>
    <scope>NUCLEOTIDE SEQUENCE [LARGE SCALE GENOMIC DNA]</scope>
    <source>
        <strain evidence="3 4">JCM 19491</strain>
    </source>
</reference>
<dbReference type="PANTHER" id="PTHR43157">
    <property type="entry name" value="PHOSPHATIDYLINOSITOL-GLYCAN BIOSYNTHESIS CLASS F PROTEIN-RELATED"/>
    <property type="match status" value="1"/>
</dbReference>
<dbReference type="InterPro" id="IPR002347">
    <property type="entry name" value="SDR_fam"/>
</dbReference>
<dbReference type="Proteomes" id="UP000298284">
    <property type="component" value="Unassembled WGS sequence"/>
</dbReference>
<evidence type="ECO:0000256" key="1">
    <source>
        <dbReference type="ARBA" id="ARBA00023002"/>
    </source>
</evidence>
<dbReference type="AlphaFoldDB" id="A0A4Z0MHT5"/>
<dbReference type="OrthoDB" id="597510at2"/>
<evidence type="ECO:0000313" key="4">
    <source>
        <dbReference type="Proteomes" id="UP000298284"/>
    </source>
</evidence>
<evidence type="ECO:0000313" key="3">
    <source>
        <dbReference type="EMBL" id="TGD79372.1"/>
    </source>
</evidence>
<gene>
    <name evidence="3" type="ORF">EU557_14145</name>
</gene>
<protein>
    <submittedName>
        <fullName evidence="3">SDR family oxidoreductase</fullName>
    </submittedName>
</protein>
<dbReference type="PRINTS" id="PR00080">
    <property type="entry name" value="SDRFAMILY"/>
</dbReference>
<accession>A0A4Z0MHT5</accession>
<dbReference type="Gene3D" id="3.40.50.720">
    <property type="entry name" value="NAD(P)-binding Rossmann-like Domain"/>
    <property type="match status" value="1"/>
</dbReference>
<dbReference type="Pfam" id="PF00106">
    <property type="entry name" value="adh_short"/>
    <property type="match status" value="2"/>
</dbReference>
<dbReference type="PRINTS" id="PR00081">
    <property type="entry name" value="GDHRDH"/>
</dbReference>
<dbReference type="CDD" id="cd05327">
    <property type="entry name" value="retinol-DH_like_SDR_c_like"/>
    <property type="match status" value="1"/>
</dbReference>
<dbReference type="GO" id="GO:0016491">
    <property type="term" value="F:oxidoreductase activity"/>
    <property type="evidence" value="ECO:0007669"/>
    <property type="project" value="UniProtKB-KW"/>
</dbReference>